<evidence type="ECO:0000256" key="1">
    <source>
        <dbReference type="ARBA" id="ARBA00010613"/>
    </source>
</evidence>
<reference evidence="5" key="1">
    <citation type="journal article" date="2019" name="Int. J. Syst. Evol. Microbiol.">
        <title>The Global Catalogue of Microorganisms (GCM) 10K type strain sequencing project: providing services to taxonomists for standard genome sequencing and annotation.</title>
        <authorList>
            <consortium name="The Broad Institute Genomics Platform"/>
            <consortium name="The Broad Institute Genome Sequencing Center for Infectious Disease"/>
            <person name="Wu L."/>
            <person name="Ma J."/>
        </authorList>
    </citation>
    <scope>NUCLEOTIDE SEQUENCE [LARGE SCALE GENOMIC DNA]</scope>
    <source>
        <strain evidence="5">JCM 6486</strain>
    </source>
</reference>
<dbReference type="PANTHER" id="PTHR23088">
    <property type="entry name" value="NITRILASE-RELATED"/>
    <property type="match status" value="1"/>
</dbReference>
<gene>
    <name evidence="4" type="ORF">GCM10008917_06090</name>
</gene>
<dbReference type="Proteomes" id="UP001400965">
    <property type="component" value="Unassembled WGS sequence"/>
</dbReference>
<dbReference type="InterPro" id="IPR003010">
    <property type="entry name" value="C-N_Hydrolase"/>
</dbReference>
<dbReference type="PROSITE" id="PS50263">
    <property type="entry name" value="CN_HYDROLASE"/>
    <property type="match status" value="1"/>
</dbReference>
<dbReference type="CDD" id="cd07572">
    <property type="entry name" value="nit"/>
    <property type="match status" value="1"/>
</dbReference>
<name>A0ABP3XC25_9FIRM</name>
<dbReference type="Pfam" id="PF00795">
    <property type="entry name" value="CN_hydrolase"/>
    <property type="match status" value="1"/>
</dbReference>
<keyword evidence="2 4" id="KW-0378">Hydrolase</keyword>
<comment type="similarity">
    <text evidence="1">Belongs to the carbon-nitrogen hydrolase superfamily. NIT1/NIT2 family.</text>
</comment>
<dbReference type="PANTHER" id="PTHR23088:SF30">
    <property type="entry name" value="OMEGA-AMIDASE NIT2"/>
    <property type="match status" value="1"/>
</dbReference>
<protein>
    <submittedName>
        <fullName evidence="4">Carbon-nitrogen hydrolase family protein</fullName>
    </submittedName>
</protein>
<proteinExistence type="inferred from homology"/>
<sequence>MSKCKLAVIQMHIEDEKSTNLKTLNSILHNVLKKDVDMVLLPEMFCCPYLTSKFPLYAEPESGNTYRYLSNLAKVNNIYLVAGSMPEIDLDGKIYNTSYVFDRNGDLIGKHRKIHLFDMQIGDTYVNESNTVSPGENITVFDTEFGRFGLCICYDLRFPEIFRMMVDSGAKAIIIPAAFNMKTGPSHWELLFRCRAVDNQVYTIGCAPSTNYNDSYISYGNSIAVSPWGDIINKLNGDEGYFVCDIDFEYINNLREKLPLLKHRKCNLYK</sequence>
<dbReference type="InterPro" id="IPR045254">
    <property type="entry name" value="Nit1/2_C-N_Hydrolase"/>
</dbReference>
<dbReference type="SUPFAM" id="SSF56317">
    <property type="entry name" value="Carbon-nitrogen hydrolase"/>
    <property type="match status" value="1"/>
</dbReference>
<comment type="caution">
    <text evidence="4">The sequence shown here is derived from an EMBL/GenBank/DDBJ whole genome shotgun (WGS) entry which is preliminary data.</text>
</comment>
<dbReference type="RefSeq" id="WP_346042236.1">
    <property type="nucleotide sequence ID" value="NZ_BAAACP010000002.1"/>
</dbReference>
<dbReference type="EMBL" id="BAAACP010000002">
    <property type="protein sequence ID" value="GAA0862097.1"/>
    <property type="molecule type" value="Genomic_DNA"/>
</dbReference>
<evidence type="ECO:0000313" key="5">
    <source>
        <dbReference type="Proteomes" id="UP001400965"/>
    </source>
</evidence>
<evidence type="ECO:0000259" key="3">
    <source>
        <dbReference type="PROSITE" id="PS50263"/>
    </source>
</evidence>
<dbReference type="PROSITE" id="PS01227">
    <property type="entry name" value="UPF0012"/>
    <property type="match status" value="1"/>
</dbReference>
<evidence type="ECO:0000256" key="2">
    <source>
        <dbReference type="ARBA" id="ARBA00022801"/>
    </source>
</evidence>
<organism evidence="4 5">
    <name type="scientific">Paraclostridium tenue</name>
    <dbReference type="NCBI Taxonomy" id="1737"/>
    <lineage>
        <taxon>Bacteria</taxon>
        <taxon>Bacillati</taxon>
        <taxon>Bacillota</taxon>
        <taxon>Clostridia</taxon>
        <taxon>Peptostreptococcales</taxon>
        <taxon>Peptostreptococcaceae</taxon>
        <taxon>Paraclostridium</taxon>
    </lineage>
</organism>
<feature type="domain" description="CN hydrolase" evidence="3">
    <location>
        <begin position="4"/>
        <end position="248"/>
    </location>
</feature>
<dbReference type="GO" id="GO:0016787">
    <property type="term" value="F:hydrolase activity"/>
    <property type="evidence" value="ECO:0007669"/>
    <property type="project" value="UniProtKB-KW"/>
</dbReference>
<dbReference type="InterPro" id="IPR001110">
    <property type="entry name" value="UPF0012_CS"/>
</dbReference>
<evidence type="ECO:0000313" key="4">
    <source>
        <dbReference type="EMBL" id="GAA0862097.1"/>
    </source>
</evidence>
<dbReference type="InterPro" id="IPR036526">
    <property type="entry name" value="C-N_Hydrolase_sf"/>
</dbReference>
<keyword evidence="5" id="KW-1185">Reference proteome</keyword>
<dbReference type="Gene3D" id="3.60.110.10">
    <property type="entry name" value="Carbon-nitrogen hydrolase"/>
    <property type="match status" value="1"/>
</dbReference>
<accession>A0ABP3XC25</accession>